<dbReference type="InterPro" id="IPR050659">
    <property type="entry name" value="Peptidase_M24B"/>
</dbReference>
<dbReference type="EMBL" id="CP002207">
    <property type="protein sequence ID" value="ADP31892.1"/>
    <property type="molecule type" value="Genomic_DNA"/>
</dbReference>
<evidence type="ECO:0000313" key="8">
    <source>
        <dbReference type="EMBL" id="ADP31892.1"/>
    </source>
</evidence>
<dbReference type="Pfam" id="PF01321">
    <property type="entry name" value="Creatinase_N"/>
    <property type="match status" value="1"/>
</dbReference>
<keyword evidence="3" id="KW-0479">Metal-binding</keyword>
<evidence type="ECO:0000256" key="2">
    <source>
        <dbReference type="ARBA" id="ARBA00008766"/>
    </source>
</evidence>
<dbReference type="InterPro" id="IPR001131">
    <property type="entry name" value="Peptidase_M24B_aminopep-P_CS"/>
</dbReference>
<evidence type="ECO:0000256" key="1">
    <source>
        <dbReference type="ARBA" id="ARBA00001936"/>
    </source>
</evidence>
<evidence type="ECO:0000259" key="7">
    <source>
        <dbReference type="Pfam" id="PF01321"/>
    </source>
</evidence>
<comment type="cofactor">
    <cofactor evidence="1">
        <name>Mn(2+)</name>
        <dbReference type="ChEBI" id="CHEBI:29035"/>
    </cofactor>
</comment>
<evidence type="ECO:0000256" key="4">
    <source>
        <dbReference type="ARBA" id="ARBA00022801"/>
    </source>
</evidence>
<accession>A0ABM5LVU1</accession>
<dbReference type="SUPFAM" id="SSF55920">
    <property type="entry name" value="Creatinase/aminopeptidase"/>
    <property type="match status" value="1"/>
</dbReference>
<evidence type="ECO:0000259" key="6">
    <source>
        <dbReference type="Pfam" id="PF00557"/>
    </source>
</evidence>
<dbReference type="PROSITE" id="PS00491">
    <property type="entry name" value="PROLINE_PEPTIDASE"/>
    <property type="match status" value="1"/>
</dbReference>
<feature type="domain" description="Creatinase N-terminal" evidence="7">
    <location>
        <begin position="3"/>
        <end position="137"/>
    </location>
</feature>
<dbReference type="Pfam" id="PF00557">
    <property type="entry name" value="Peptidase_M24"/>
    <property type="match status" value="1"/>
</dbReference>
<dbReference type="InterPro" id="IPR000587">
    <property type="entry name" value="Creatinase_N"/>
</dbReference>
<evidence type="ECO:0000256" key="3">
    <source>
        <dbReference type="ARBA" id="ARBA00022723"/>
    </source>
</evidence>
<proteinExistence type="inferred from homology"/>
<gene>
    <name evidence="8" type="ordered locus">BATR1942_04690</name>
</gene>
<evidence type="ECO:0000313" key="9">
    <source>
        <dbReference type="Proteomes" id="UP000006867"/>
    </source>
</evidence>
<dbReference type="PRINTS" id="PR00599">
    <property type="entry name" value="MAPEPTIDASE"/>
</dbReference>
<organism evidence="8 9">
    <name type="scientific">Bacillus atrophaeus (strain 1942)</name>
    <dbReference type="NCBI Taxonomy" id="720555"/>
    <lineage>
        <taxon>Bacteria</taxon>
        <taxon>Bacillati</taxon>
        <taxon>Bacillota</taxon>
        <taxon>Bacilli</taxon>
        <taxon>Bacillales</taxon>
        <taxon>Bacillaceae</taxon>
        <taxon>Bacillus</taxon>
    </lineage>
</organism>
<dbReference type="Proteomes" id="UP000006867">
    <property type="component" value="Chromosome"/>
</dbReference>
<dbReference type="Gene3D" id="3.90.230.10">
    <property type="entry name" value="Creatinase/methionine aminopeptidase superfamily"/>
    <property type="match status" value="1"/>
</dbReference>
<dbReference type="PANTHER" id="PTHR46112:SF10">
    <property type="entry name" value="DIPEPTIDASE YKVY-RELATED"/>
    <property type="match status" value="1"/>
</dbReference>
<dbReference type="PANTHER" id="PTHR46112">
    <property type="entry name" value="AMINOPEPTIDASE"/>
    <property type="match status" value="1"/>
</dbReference>
<dbReference type="InterPro" id="IPR001714">
    <property type="entry name" value="Pept_M24_MAP"/>
</dbReference>
<dbReference type="InterPro" id="IPR036005">
    <property type="entry name" value="Creatinase/aminopeptidase-like"/>
</dbReference>
<dbReference type="InterPro" id="IPR000994">
    <property type="entry name" value="Pept_M24"/>
</dbReference>
<dbReference type="CDD" id="cd01092">
    <property type="entry name" value="APP-like"/>
    <property type="match status" value="1"/>
</dbReference>
<dbReference type="SUPFAM" id="SSF53092">
    <property type="entry name" value="Creatinase/prolidase N-terminal domain"/>
    <property type="match status" value="1"/>
</dbReference>
<keyword evidence="4" id="KW-0378">Hydrolase</keyword>
<dbReference type="Gene3D" id="3.40.350.10">
    <property type="entry name" value="Creatinase/prolidase N-terminal domain"/>
    <property type="match status" value="1"/>
</dbReference>
<keyword evidence="9" id="KW-1185">Reference proteome</keyword>
<name>A0ABM5LVU1_BACA1</name>
<sequence>MDRIQRVSSWLKQEGHTSAFIHTKENVFYLTGFYTEPHERLMGLFIFQDEEPFFICPGMEAGQARSAGWEHEIIGYADHEDPWALIQTALKKRKITIDTLAVEKDSISLSRAEQLKQAAGGAAFVSAEETLNQFRLVKDQEEIKKLQEAAKLADYGVEIGVSALREGITEMEVLAQIEFELKKKGIQGMSFSTMVLFGEKSGQPHGNPGTAKLKKGDFVLFDLGVILDGYCSDITRTFAYQTISPKQEEIYHTVLKAEKAAIELSKPGVRIGDLDLKARGIIEKAGYGDYFPHRLGHGLGISVHEYPSMSQANDSIIQEGMVYTIEPGIYVPDIGGVRIEDDVLVTEEGATALTRYPKELTILP</sequence>
<reference evidence="8 9" key="1">
    <citation type="journal article" date="2011" name="Front. Microbiol.">
        <title>Genomic signatures of strain selection and enhancement in Bacillus atrophaeus var. globigii, a historical biowarfare simulant.</title>
        <authorList>
            <person name="Gibbons H.S."/>
            <person name="Broomall S.M."/>
            <person name="McNew L.A."/>
            <person name="Daligault H."/>
            <person name="Chapman C."/>
            <person name="Bruce D."/>
            <person name="Karavis M."/>
            <person name="Krepps M."/>
            <person name="McGregor P.A."/>
            <person name="Hong C."/>
            <person name="Park K.H."/>
            <person name="Akmal A."/>
            <person name="Feldman A."/>
            <person name="Lin J.S."/>
            <person name="Chang W.E."/>
            <person name="Higgs B.W."/>
            <person name="Demirev P."/>
            <person name="Lindquist J."/>
            <person name="Liem A."/>
            <person name="Fochler E."/>
            <person name="Read T.D."/>
            <person name="Tapia R."/>
            <person name="Johnson S."/>
            <person name="Bishop-Lilly K.A."/>
            <person name="Detter C."/>
            <person name="Han C."/>
            <person name="Sozhamannan S."/>
            <person name="Rosenzweig C.N."/>
            <person name="Skowronski E.W."/>
        </authorList>
    </citation>
    <scope>NUCLEOTIDE SEQUENCE [LARGE SCALE GENOMIC DNA]</scope>
    <source>
        <strain evidence="8 9">1942</strain>
    </source>
</reference>
<comment type="similarity">
    <text evidence="2">Belongs to the peptidase M24B family.</text>
</comment>
<protein>
    <submittedName>
        <fullName evidence="8">Xaa-Pro dipeptidase</fullName>
    </submittedName>
</protein>
<dbReference type="InterPro" id="IPR029149">
    <property type="entry name" value="Creatin/AminoP/Spt16_N"/>
</dbReference>
<evidence type="ECO:0000256" key="5">
    <source>
        <dbReference type="ARBA" id="ARBA00023211"/>
    </source>
</evidence>
<dbReference type="RefSeq" id="WP_003327291.1">
    <property type="nucleotide sequence ID" value="NC_014639.1"/>
</dbReference>
<feature type="domain" description="Peptidase M24" evidence="6">
    <location>
        <begin position="145"/>
        <end position="347"/>
    </location>
</feature>
<keyword evidence="5" id="KW-0464">Manganese</keyword>